<accession>A0A914R3I7</accession>
<evidence type="ECO:0000313" key="2">
    <source>
        <dbReference type="Proteomes" id="UP000887564"/>
    </source>
</evidence>
<evidence type="ECO:0000313" key="3">
    <source>
        <dbReference type="WBParaSite" id="PEQ_0000100601-mRNA-1"/>
    </source>
</evidence>
<reference evidence="3" key="1">
    <citation type="submission" date="2022-11" db="UniProtKB">
        <authorList>
            <consortium name="WormBaseParasite"/>
        </authorList>
    </citation>
    <scope>IDENTIFICATION</scope>
</reference>
<dbReference type="PROSITE" id="PS00028">
    <property type="entry name" value="ZINC_FINGER_C2H2_1"/>
    <property type="match status" value="1"/>
</dbReference>
<dbReference type="SMART" id="SM00355">
    <property type="entry name" value="ZnF_C2H2"/>
    <property type="match status" value="2"/>
</dbReference>
<name>A0A914R3I7_PAREQ</name>
<dbReference type="Proteomes" id="UP000887564">
    <property type="component" value="Unplaced"/>
</dbReference>
<evidence type="ECO:0000259" key="1">
    <source>
        <dbReference type="PROSITE" id="PS00028"/>
    </source>
</evidence>
<dbReference type="InterPro" id="IPR013087">
    <property type="entry name" value="Znf_C2H2_type"/>
</dbReference>
<dbReference type="WBParaSite" id="PEQ_0000100601-mRNA-1">
    <property type="protein sequence ID" value="PEQ_0000100601-mRNA-1"/>
    <property type="gene ID" value="PEQ_0000100601"/>
</dbReference>
<proteinExistence type="predicted"/>
<dbReference type="AlphaFoldDB" id="A0A914R3I7"/>
<sequence length="132" mass="15144">MGRLNSSFFEKKAPFLNKKFSSVEVMEESERCRKKERRKVERRHKCPNCDAAFLRTHMAFAHKTKHQCHLCAYSSSVKAELRKHIVANHENGVTCTIDGCNITIAYNRSPVSLCITPSSPSYWIGCGYILEF</sequence>
<dbReference type="Gene3D" id="3.30.160.60">
    <property type="entry name" value="Classic Zinc Finger"/>
    <property type="match status" value="1"/>
</dbReference>
<feature type="domain" description="C2H2-type" evidence="1">
    <location>
        <begin position="46"/>
        <end position="66"/>
    </location>
</feature>
<organism evidence="2 3">
    <name type="scientific">Parascaris equorum</name>
    <name type="common">Equine roundworm</name>
    <dbReference type="NCBI Taxonomy" id="6256"/>
    <lineage>
        <taxon>Eukaryota</taxon>
        <taxon>Metazoa</taxon>
        <taxon>Ecdysozoa</taxon>
        <taxon>Nematoda</taxon>
        <taxon>Chromadorea</taxon>
        <taxon>Rhabditida</taxon>
        <taxon>Spirurina</taxon>
        <taxon>Ascaridomorpha</taxon>
        <taxon>Ascaridoidea</taxon>
        <taxon>Ascarididae</taxon>
        <taxon>Parascaris</taxon>
    </lineage>
</organism>
<keyword evidence="2" id="KW-1185">Reference proteome</keyword>
<protein>
    <submittedName>
        <fullName evidence="3">C2H2-type domain-containing protein</fullName>
    </submittedName>
</protein>